<evidence type="ECO:0000313" key="3">
    <source>
        <dbReference type="Proteomes" id="UP000015462"/>
    </source>
</evidence>
<protein>
    <recommendedName>
        <fullName evidence="4">Phosphate-selective porin O and P</fullName>
    </recommendedName>
</protein>
<gene>
    <name evidence="2" type="ORF">L196_09749</name>
</gene>
<accession>A0AB33YZQ6</accession>
<feature type="chain" id="PRO_5044258382" description="Phosphate-selective porin O and P" evidence="1">
    <location>
        <begin position="32"/>
        <end position="402"/>
    </location>
</feature>
<feature type="signal peptide" evidence="1">
    <location>
        <begin position="1"/>
        <end position="31"/>
    </location>
</feature>
<dbReference type="InterPro" id="IPR023614">
    <property type="entry name" value="Porin_dom_sf"/>
</dbReference>
<organism evidence="2 3">
    <name type="scientific">Cycloclasticus pugetii</name>
    <dbReference type="NCBI Taxonomy" id="34068"/>
    <lineage>
        <taxon>Bacteria</taxon>
        <taxon>Pseudomonadati</taxon>
        <taxon>Pseudomonadota</taxon>
        <taxon>Gammaproteobacteria</taxon>
        <taxon>Thiotrichales</taxon>
        <taxon>Piscirickettsiaceae</taxon>
        <taxon>Cycloclasticus</taxon>
    </lineage>
</organism>
<sequence>MCVLLKSIKHRCWALLVISSQLLTSFSPAHSFEPLDDFQIHGFASQGYFLTTANNIYGQSSKHRGTLGLTETGINVSFRPLDNIRVAAQGIYRHAGDVSEEAGIDFALIDWTIIDSYSLRMGLRLGRIKNPFGFYNETRDVAFTRPSITLPGINYERSRNLLLSTDGAQIYVDKTLDIGYFSFQLNAGELGDDLDELEIAILTFDAPGHLENMPSYITKIGYESISGATRLAFSYANADMEYKPSGLGDFFDNGDLDFEQFILSAQQRFGDITLTGEYLRQENTFKNFGPFYPDASPVTESYYLQGDYYFTNRVKGYARYDALFLDKDNRNGRTSVPNSLRSAAFTKDYMLGLEWSPSSQWMIQAEYHRLNGTAILSFADNPDRLATKKHWSLFALQVSYRF</sequence>
<keyword evidence="3" id="KW-1185">Reference proteome</keyword>
<evidence type="ECO:0000313" key="2">
    <source>
        <dbReference type="EMBL" id="EPD12394.1"/>
    </source>
</evidence>
<comment type="caution">
    <text evidence="2">The sequence shown here is derived from an EMBL/GenBank/DDBJ whole genome shotgun (WGS) entry which is preliminary data.</text>
</comment>
<dbReference type="EMBL" id="ASHL01000010">
    <property type="protein sequence ID" value="EPD12394.1"/>
    <property type="molecule type" value="Genomic_DNA"/>
</dbReference>
<evidence type="ECO:0008006" key="4">
    <source>
        <dbReference type="Google" id="ProtNLM"/>
    </source>
</evidence>
<dbReference type="RefSeq" id="WP_015006931.1">
    <property type="nucleotide sequence ID" value="NZ_JBLWZB010000001.1"/>
</dbReference>
<dbReference type="AlphaFoldDB" id="A0AB33YZQ6"/>
<reference evidence="2 3" key="1">
    <citation type="journal article" date="2013" name="Genome Announc.">
        <title>Genome Sequence of the Pyrene- and Fluoranthene-Degrading Bacterium Cycloclasticus sp. Strain PY97M.</title>
        <authorList>
            <person name="Cui Z."/>
            <person name="Xu G."/>
            <person name="Li Q."/>
            <person name="Gao W."/>
            <person name="Zheng L."/>
        </authorList>
    </citation>
    <scope>NUCLEOTIDE SEQUENCE [LARGE SCALE GENOMIC DNA]</scope>
    <source>
        <strain evidence="2 3">PY97M</strain>
    </source>
</reference>
<proteinExistence type="predicted"/>
<dbReference type="Proteomes" id="UP000015462">
    <property type="component" value="Unassembled WGS sequence"/>
</dbReference>
<evidence type="ECO:0000256" key="1">
    <source>
        <dbReference type="SAM" id="SignalP"/>
    </source>
</evidence>
<keyword evidence="1" id="KW-0732">Signal</keyword>
<dbReference type="Gene3D" id="2.40.160.10">
    <property type="entry name" value="Porin"/>
    <property type="match status" value="1"/>
</dbReference>
<name>A0AB33YZQ6_9GAMM</name>
<dbReference type="SUPFAM" id="SSF56935">
    <property type="entry name" value="Porins"/>
    <property type="match status" value="1"/>
</dbReference>